<reference evidence="2" key="2">
    <citation type="submission" date="2020-11" db="EMBL/GenBank/DDBJ databases">
        <authorList>
            <consortium name="DOE Joint Genome Institute"/>
            <person name="Kuo A."/>
            <person name="Miyauchi S."/>
            <person name="Kiss E."/>
            <person name="Drula E."/>
            <person name="Kohler A."/>
            <person name="Sanchez-Garcia M."/>
            <person name="Andreopoulos B."/>
            <person name="Barry K.W."/>
            <person name="Bonito G."/>
            <person name="Buee M."/>
            <person name="Carver A."/>
            <person name="Chen C."/>
            <person name="Cichocki N."/>
            <person name="Clum A."/>
            <person name="Culley D."/>
            <person name="Crous P.W."/>
            <person name="Fauchery L."/>
            <person name="Girlanda M."/>
            <person name="Hayes R."/>
            <person name="Keri Z."/>
            <person name="Labutti K."/>
            <person name="Lipzen A."/>
            <person name="Lombard V."/>
            <person name="Magnuson J."/>
            <person name="Maillard F."/>
            <person name="Morin E."/>
            <person name="Murat C."/>
            <person name="Nolan M."/>
            <person name="Ohm R."/>
            <person name="Pangilinan J."/>
            <person name="Pereira M."/>
            <person name="Perotto S."/>
            <person name="Peter M."/>
            <person name="Riley R."/>
            <person name="Sitrit Y."/>
            <person name="Stielow B."/>
            <person name="Szollosi G."/>
            <person name="Zifcakova L."/>
            <person name="Stursova M."/>
            <person name="Spatafora J.W."/>
            <person name="Tedersoo L."/>
            <person name="Vaario L.-M."/>
            <person name="Yamada A."/>
            <person name="Yan M."/>
            <person name="Wang P."/>
            <person name="Xu J."/>
            <person name="Bruns T."/>
            <person name="Baldrian P."/>
            <person name="Vilgalys R."/>
            <person name="Henrissat B."/>
            <person name="Grigoriev I.V."/>
            <person name="Hibbett D."/>
            <person name="Nagy L.G."/>
            <person name="Martin F.M."/>
        </authorList>
    </citation>
    <scope>NUCLEOTIDE SEQUENCE</scope>
    <source>
        <strain evidence="2">UH-Tt-Lm1</strain>
    </source>
</reference>
<feature type="compositionally biased region" description="Low complexity" evidence="1">
    <location>
        <begin position="136"/>
        <end position="151"/>
    </location>
</feature>
<feature type="compositionally biased region" description="Basic and acidic residues" evidence="1">
    <location>
        <begin position="523"/>
        <end position="538"/>
    </location>
</feature>
<keyword evidence="3" id="KW-1185">Reference proteome</keyword>
<feature type="region of interest" description="Disordered" evidence="1">
    <location>
        <begin position="661"/>
        <end position="883"/>
    </location>
</feature>
<feature type="region of interest" description="Disordered" evidence="1">
    <location>
        <begin position="523"/>
        <end position="556"/>
    </location>
</feature>
<feature type="compositionally biased region" description="Low complexity" evidence="1">
    <location>
        <begin position="179"/>
        <end position="193"/>
    </location>
</feature>
<protein>
    <submittedName>
        <fullName evidence="2">Uncharacterized protein</fullName>
    </submittedName>
</protein>
<feature type="compositionally biased region" description="Polar residues" evidence="1">
    <location>
        <begin position="82"/>
        <end position="96"/>
    </location>
</feature>
<comment type="caution">
    <text evidence="2">The sequence shown here is derived from an EMBL/GenBank/DDBJ whole genome shotgun (WGS) entry which is preliminary data.</text>
</comment>
<gene>
    <name evidence="2" type="ORF">BJ322DRAFT_280555</name>
</gene>
<reference evidence="2" key="1">
    <citation type="journal article" date="2020" name="Nat. Commun.">
        <title>Large-scale genome sequencing of mycorrhizal fungi provides insights into the early evolution of symbiotic traits.</title>
        <authorList>
            <person name="Miyauchi S."/>
            <person name="Kiss E."/>
            <person name="Kuo A."/>
            <person name="Drula E."/>
            <person name="Kohler A."/>
            <person name="Sanchez-Garcia M."/>
            <person name="Morin E."/>
            <person name="Andreopoulos B."/>
            <person name="Barry K.W."/>
            <person name="Bonito G."/>
            <person name="Buee M."/>
            <person name="Carver A."/>
            <person name="Chen C."/>
            <person name="Cichocki N."/>
            <person name="Clum A."/>
            <person name="Culley D."/>
            <person name="Crous P.W."/>
            <person name="Fauchery L."/>
            <person name="Girlanda M."/>
            <person name="Hayes R.D."/>
            <person name="Keri Z."/>
            <person name="LaButti K."/>
            <person name="Lipzen A."/>
            <person name="Lombard V."/>
            <person name="Magnuson J."/>
            <person name="Maillard F."/>
            <person name="Murat C."/>
            <person name="Nolan M."/>
            <person name="Ohm R.A."/>
            <person name="Pangilinan J."/>
            <person name="Pereira M.F."/>
            <person name="Perotto S."/>
            <person name="Peter M."/>
            <person name="Pfister S."/>
            <person name="Riley R."/>
            <person name="Sitrit Y."/>
            <person name="Stielow J.B."/>
            <person name="Szollosi G."/>
            <person name="Zifcakova L."/>
            <person name="Stursova M."/>
            <person name="Spatafora J.W."/>
            <person name="Tedersoo L."/>
            <person name="Vaario L.M."/>
            <person name="Yamada A."/>
            <person name="Yan M."/>
            <person name="Wang P."/>
            <person name="Xu J."/>
            <person name="Bruns T."/>
            <person name="Baldrian P."/>
            <person name="Vilgalys R."/>
            <person name="Dunand C."/>
            <person name="Henrissat B."/>
            <person name="Grigoriev I.V."/>
            <person name="Hibbett D."/>
            <person name="Nagy L.G."/>
            <person name="Martin F.M."/>
        </authorList>
    </citation>
    <scope>NUCLEOTIDE SEQUENCE</scope>
    <source>
        <strain evidence="2">UH-Tt-Lm1</strain>
    </source>
</reference>
<feature type="compositionally biased region" description="Polar residues" evidence="1">
    <location>
        <begin position="772"/>
        <end position="790"/>
    </location>
</feature>
<feature type="compositionally biased region" description="Polar residues" evidence="1">
    <location>
        <begin position="253"/>
        <end position="266"/>
    </location>
</feature>
<feature type="compositionally biased region" description="Basic and acidic residues" evidence="1">
    <location>
        <begin position="382"/>
        <end position="393"/>
    </location>
</feature>
<feature type="compositionally biased region" description="Gly residues" evidence="1">
    <location>
        <begin position="706"/>
        <end position="715"/>
    </location>
</feature>
<dbReference type="AlphaFoldDB" id="A0A9P6L3M3"/>
<feature type="compositionally biased region" description="Basic and acidic residues" evidence="1">
    <location>
        <begin position="359"/>
        <end position="370"/>
    </location>
</feature>
<evidence type="ECO:0000256" key="1">
    <source>
        <dbReference type="SAM" id="MobiDB-lite"/>
    </source>
</evidence>
<feature type="region of interest" description="Disordered" evidence="1">
    <location>
        <begin position="359"/>
        <end position="447"/>
    </location>
</feature>
<sequence length="883" mass="96066">MSGGAGSWLGSVVVEEASEPKIDPGTDQGEDTEGDPDHLGVGSSPNKISSANASRSGSTERLQPSSSPDMRFHRIPDEGLSPSISPNLLSASSRSKGSPVPPPEHLPLLAESPKPPLSKRVFSSANPHSPTHIPRSSLSSNSTATLSPSSTKSRFPRSNAPGHPESSSVDAITPDRRPSISSSRPSTLRPSSSGTDPDDQGYVNGRGSIDRWSGSKPGLNGQFKTSTLHNPPSSRPTLRQLSTPNGPWDPETISPSRASSSMSTIGRRQYAPRPSLDSARPTFERFERPDRTSPQSQSFSQGRIRNRNRSMSESTGSPDLARQLSGHQNSASLHRRAIDFTGGRTARLFREAGLHLKDRDRERDRDEETPSRQASPIYSRSSMDRERVGDYHRQMAPSRTGYSEVSATSSTWGRTRATPSVVSERVGTPFTSSSSTAPTSATSSLPPISLSVSSALQQQREEDAAMYQALREKHQMETEALLSALSDSQNLNKILREENVRVREENAQLRQRLMVLEETIESMRRERERERERERLSDSRSLSRNQSPYLSLTRPHMSRFASSEHVGAGRSASSLEGIYKRSYGSVTSRPHTTYLSHGDELATDGFPSKGKSRAGSRLGTGSMLGSELDLISPESSPGEVIAHRRISPDHRATFMDERTAHSTLSHTRNSSDNRDRAQSVVGGFGLGHGHPSRRFEAGMEKAKSKGVGGLGGVGGRRAVSDTLSQRSLQEPSSRPHSRPHSRPDPDDEDDGDETQHGFLQPSRKSSGHLRTHSASSSVFGVPPSTMSLLINSDDEAFPDGDDTRRDLRPQPSPYKKVQTFPSLAGNQGRDTPVGNVSSVSPTTANFSMSQPGSPGSLRLRSDHEDHLGDMESLHFDQEFDDLP</sequence>
<feature type="region of interest" description="Disordered" evidence="1">
    <location>
        <begin position="590"/>
        <end position="618"/>
    </location>
</feature>
<feature type="compositionally biased region" description="Basic and acidic residues" evidence="1">
    <location>
        <begin position="859"/>
        <end position="877"/>
    </location>
</feature>
<feature type="compositionally biased region" description="Polar residues" evidence="1">
    <location>
        <begin position="400"/>
        <end position="421"/>
    </location>
</feature>
<accession>A0A9P6L3M3</accession>
<feature type="compositionally biased region" description="Polar residues" evidence="1">
    <location>
        <begin position="222"/>
        <end position="245"/>
    </location>
</feature>
<feature type="compositionally biased region" description="Polar residues" evidence="1">
    <location>
        <begin position="819"/>
        <end position="853"/>
    </location>
</feature>
<dbReference type="OrthoDB" id="3216045at2759"/>
<feature type="compositionally biased region" description="Polar residues" evidence="1">
    <location>
        <begin position="371"/>
        <end position="381"/>
    </location>
</feature>
<feature type="region of interest" description="Disordered" evidence="1">
    <location>
        <begin position="1"/>
        <end position="338"/>
    </location>
</feature>
<dbReference type="EMBL" id="WIUZ02000015">
    <property type="protein sequence ID" value="KAF9780772.1"/>
    <property type="molecule type" value="Genomic_DNA"/>
</dbReference>
<feature type="compositionally biased region" description="Basic and acidic residues" evidence="1">
    <location>
        <begin position="282"/>
        <end position="291"/>
    </location>
</feature>
<proteinExistence type="predicted"/>
<name>A0A9P6L3M3_9AGAM</name>
<feature type="compositionally biased region" description="Low complexity" evidence="1">
    <location>
        <begin position="428"/>
        <end position="447"/>
    </location>
</feature>
<feature type="compositionally biased region" description="Basic and acidic residues" evidence="1">
    <location>
        <begin position="693"/>
        <end position="703"/>
    </location>
</feature>
<feature type="compositionally biased region" description="Polar residues" evidence="1">
    <location>
        <begin position="292"/>
        <end position="317"/>
    </location>
</feature>
<evidence type="ECO:0000313" key="2">
    <source>
        <dbReference type="EMBL" id="KAF9780772.1"/>
    </source>
</evidence>
<feature type="compositionally biased region" description="Polar residues" evidence="1">
    <location>
        <begin position="43"/>
        <end position="68"/>
    </location>
</feature>
<organism evidence="2 3">
    <name type="scientific">Thelephora terrestris</name>
    <dbReference type="NCBI Taxonomy" id="56493"/>
    <lineage>
        <taxon>Eukaryota</taxon>
        <taxon>Fungi</taxon>
        <taxon>Dikarya</taxon>
        <taxon>Basidiomycota</taxon>
        <taxon>Agaricomycotina</taxon>
        <taxon>Agaricomycetes</taxon>
        <taxon>Thelephorales</taxon>
        <taxon>Thelephoraceae</taxon>
        <taxon>Thelephora</taxon>
    </lineage>
</organism>
<evidence type="ECO:0000313" key="3">
    <source>
        <dbReference type="Proteomes" id="UP000736335"/>
    </source>
</evidence>
<dbReference type="Proteomes" id="UP000736335">
    <property type="component" value="Unassembled WGS sequence"/>
</dbReference>